<protein>
    <recommendedName>
        <fullName evidence="2">Rab-GAP TBC domain-containing protein</fullName>
    </recommendedName>
</protein>
<dbReference type="Proteomes" id="UP000751190">
    <property type="component" value="Unassembled WGS sequence"/>
</dbReference>
<dbReference type="OMA" id="CCEEHAF"/>
<keyword evidence="4" id="KW-1185">Reference proteome</keyword>
<dbReference type="PANTHER" id="PTHR47219">
    <property type="entry name" value="RAB GTPASE-ACTIVATING PROTEIN 1-LIKE"/>
    <property type="match status" value="1"/>
</dbReference>
<dbReference type="Gene3D" id="1.10.472.80">
    <property type="entry name" value="Ypt/Rab-GAP domain of gyp1p, domain 3"/>
    <property type="match status" value="1"/>
</dbReference>
<feature type="domain" description="Rab-GAP TBC" evidence="2">
    <location>
        <begin position="28"/>
        <end position="213"/>
    </location>
</feature>
<dbReference type="EMBL" id="JAGTXO010000018">
    <property type="protein sequence ID" value="KAG8462817.1"/>
    <property type="molecule type" value="Genomic_DNA"/>
</dbReference>
<organism evidence="3 4">
    <name type="scientific">Diacronema lutheri</name>
    <name type="common">Unicellular marine alga</name>
    <name type="synonym">Monochrysis lutheri</name>
    <dbReference type="NCBI Taxonomy" id="2081491"/>
    <lineage>
        <taxon>Eukaryota</taxon>
        <taxon>Haptista</taxon>
        <taxon>Haptophyta</taxon>
        <taxon>Pavlovophyceae</taxon>
        <taxon>Pavlovales</taxon>
        <taxon>Pavlovaceae</taxon>
        <taxon>Diacronema</taxon>
    </lineage>
</organism>
<dbReference type="InterPro" id="IPR035969">
    <property type="entry name" value="Rab-GAP_TBC_sf"/>
</dbReference>
<feature type="compositionally biased region" description="Low complexity" evidence="1">
    <location>
        <begin position="427"/>
        <end position="445"/>
    </location>
</feature>
<feature type="compositionally biased region" description="Low complexity" evidence="1">
    <location>
        <begin position="396"/>
        <end position="418"/>
    </location>
</feature>
<dbReference type="SMART" id="SM00164">
    <property type="entry name" value="TBC"/>
    <property type="match status" value="1"/>
</dbReference>
<proteinExistence type="predicted"/>
<dbReference type="PANTHER" id="PTHR47219:SF9">
    <property type="entry name" value="GTPASE ACTIVATING PROTEIN AND CENTROSOME-ASSOCIATED, ISOFORM B"/>
    <property type="match status" value="1"/>
</dbReference>
<dbReference type="GO" id="GO:0005096">
    <property type="term" value="F:GTPase activator activity"/>
    <property type="evidence" value="ECO:0007669"/>
    <property type="project" value="TreeGrafter"/>
</dbReference>
<feature type="compositionally biased region" description="Basic and acidic residues" evidence="1">
    <location>
        <begin position="446"/>
        <end position="461"/>
    </location>
</feature>
<sequence>MASCPHADVWRLAPAHSRAALRRHVHAGIPAHARAQLWRVWTGAEEGRAATARLYAHLVARGEGALRDVDAALLRADLPRTPVPEGVPAGALCRLLRAFVARRDLDLGGYTQGMNFLGAFLLHALRDEVSAFAALLRVSETVALFSHDLAPLSAELRALRALVGARLPELSAKLADVGLPLEAFAARWFLCCGLGALRADAAASLWDALLYEEWVAPGGGLAVLHAASIALLARRAPRALDPFAGAFDVAELLSTAGDDFDARAVLDALYAPADATAASAHEARAAGGAARGAHAPPLAFPAACGCGCAHASPGALCAPICPEALALLRASAPPLVHHHLHHPPALPRFGAAGQLAAAAAAAGAIRTALRGGGARACAPSTPPRTPRGAARGGDADGSPRAPRTATRIAPAASVGARTPSPPPPSPAAGRARAAPSAAAAAAAAAEGKEKSAWRGDGENASRHAPAGLARAVRGARPPRARKRLAGGALLARVDGNVDEDARAATSLGAADAVADSEDDADGACAATAGSESGGHAAGLNVTHAHAGWRSSAAKASVGVHGAPALRRTALARHLARTASLALALAAADDAAAAAAVGAGLSYDHAAGQRAALAVPGYRCVR</sequence>
<accession>A0A8J6C5P5</accession>
<name>A0A8J6C5P5_DIALT</name>
<feature type="compositionally biased region" description="Low complexity" evidence="1">
    <location>
        <begin position="464"/>
        <end position="475"/>
    </location>
</feature>
<feature type="region of interest" description="Disordered" evidence="1">
    <location>
        <begin position="372"/>
        <end position="480"/>
    </location>
</feature>
<evidence type="ECO:0000313" key="3">
    <source>
        <dbReference type="EMBL" id="KAG8462817.1"/>
    </source>
</evidence>
<dbReference type="InterPro" id="IPR050302">
    <property type="entry name" value="Rab_GAP_TBC_domain"/>
</dbReference>
<dbReference type="OrthoDB" id="294251at2759"/>
<dbReference type="PROSITE" id="PS50086">
    <property type="entry name" value="TBC_RABGAP"/>
    <property type="match status" value="1"/>
</dbReference>
<dbReference type="GO" id="GO:0031267">
    <property type="term" value="F:small GTPase binding"/>
    <property type="evidence" value="ECO:0007669"/>
    <property type="project" value="TreeGrafter"/>
</dbReference>
<comment type="caution">
    <text evidence="3">The sequence shown here is derived from an EMBL/GenBank/DDBJ whole genome shotgun (WGS) entry which is preliminary data.</text>
</comment>
<evidence type="ECO:0000256" key="1">
    <source>
        <dbReference type="SAM" id="MobiDB-lite"/>
    </source>
</evidence>
<dbReference type="InterPro" id="IPR000195">
    <property type="entry name" value="Rab-GAP-TBC_dom"/>
</dbReference>
<dbReference type="AlphaFoldDB" id="A0A8J6C5P5"/>
<dbReference type="Pfam" id="PF00566">
    <property type="entry name" value="RabGAP-TBC"/>
    <property type="match status" value="1"/>
</dbReference>
<dbReference type="SUPFAM" id="SSF47923">
    <property type="entry name" value="Ypt/Rab-GAP domain of gyp1p"/>
    <property type="match status" value="2"/>
</dbReference>
<evidence type="ECO:0000313" key="4">
    <source>
        <dbReference type="Proteomes" id="UP000751190"/>
    </source>
</evidence>
<reference evidence="3" key="1">
    <citation type="submission" date="2021-05" db="EMBL/GenBank/DDBJ databases">
        <title>The genome of the haptophyte Pavlova lutheri (Diacronema luteri, Pavlovales) - a model for lipid biosynthesis in eukaryotic algae.</title>
        <authorList>
            <person name="Hulatt C.J."/>
            <person name="Posewitz M.C."/>
        </authorList>
    </citation>
    <scope>NUCLEOTIDE SEQUENCE</scope>
    <source>
        <strain evidence="3">NIVA-4/92</strain>
    </source>
</reference>
<dbReference type="Gene3D" id="1.10.8.270">
    <property type="entry name" value="putative rabgap domain of human tbc1 domain family member 14 like domains"/>
    <property type="match status" value="1"/>
</dbReference>
<evidence type="ECO:0000259" key="2">
    <source>
        <dbReference type="PROSITE" id="PS50086"/>
    </source>
</evidence>
<gene>
    <name evidence="3" type="ORF">KFE25_001590</name>
</gene>